<dbReference type="Proteomes" id="UP000464178">
    <property type="component" value="Chromosome"/>
</dbReference>
<dbReference type="AlphaFoldDB" id="A0A6P2D593"/>
<dbReference type="InterPro" id="IPR036817">
    <property type="entry name" value="Transthyretin/HIU_hydrolase_sf"/>
</dbReference>
<sequence length="148" mass="15722">MNRLLSVAVFCTALTALIGCGGREGPPLYPVSGIVRVNGQPAERVTVNFQRTDPAATGNAAHPSGVTDADGRFRMSTNKEGDGAAEGEYVVTFTWQSDPDSEKAADLFGGKYRAPKTSKFRAKVGTGPTELEPFELAAEPTQAKKFVK</sequence>
<dbReference type="Gene3D" id="2.60.40.180">
    <property type="entry name" value="Transthyretin/hydroxyisourate hydrolase domain"/>
    <property type="match status" value="1"/>
</dbReference>
<evidence type="ECO:0000313" key="2">
    <source>
        <dbReference type="EMBL" id="VTR96233.1"/>
    </source>
</evidence>
<proteinExistence type="predicted"/>
<dbReference type="KEGG" id="gms:SOIL9_14810"/>
<evidence type="ECO:0008006" key="4">
    <source>
        <dbReference type="Google" id="ProtNLM"/>
    </source>
</evidence>
<dbReference type="RefSeq" id="WP_162670547.1">
    <property type="nucleotide sequence ID" value="NZ_LR593886.1"/>
</dbReference>
<accession>A0A6P2D593</accession>
<organism evidence="2 3">
    <name type="scientific">Gemmata massiliana</name>
    <dbReference type="NCBI Taxonomy" id="1210884"/>
    <lineage>
        <taxon>Bacteria</taxon>
        <taxon>Pseudomonadati</taxon>
        <taxon>Planctomycetota</taxon>
        <taxon>Planctomycetia</taxon>
        <taxon>Gemmatales</taxon>
        <taxon>Gemmataceae</taxon>
        <taxon>Gemmata</taxon>
    </lineage>
</organism>
<feature type="compositionally biased region" description="Basic and acidic residues" evidence="1">
    <location>
        <begin position="69"/>
        <end position="81"/>
    </location>
</feature>
<evidence type="ECO:0000313" key="3">
    <source>
        <dbReference type="Proteomes" id="UP000464178"/>
    </source>
</evidence>
<feature type="region of interest" description="Disordered" evidence="1">
    <location>
        <begin position="53"/>
        <end position="81"/>
    </location>
</feature>
<dbReference type="EMBL" id="LR593886">
    <property type="protein sequence ID" value="VTR96233.1"/>
    <property type="molecule type" value="Genomic_DNA"/>
</dbReference>
<evidence type="ECO:0000256" key="1">
    <source>
        <dbReference type="SAM" id="MobiDB-lite"/>
    </source>
</evidence>
<name>A0A6P2D593_9BACT</name>
<protein>
    <recommendedName>
        <fullName evidence="4">Carboxypeptidase regulatory-like domain-containing protein</fullName>
    </recommendedName>
</protein>
<dbReference type="PROSITE" id="PS51257">
    <property type="entry name" value="PROKAR_LIPOPROTEIN"/>
    <property type="match status" value="1"/>
</dbReference>
<keyword evidence="3" id="KW-1185">Reference proteome</keyword>
<gene>
    <name evidence="2" type="ORF">SOIL9_14810</name>
</gene>
<reference evidence="2 3" key="1">
    <citation type="submission" date="2019-05" db="EMBL/GenBank/DDBJ databases">
        <authorList>
            <consortium name="Science for Life Laboratories"/>
        </authorList>
    </citation>
    <scope>NUCLEOTIDE SEQUENCE [LARGE SCALE GENOMIC DNA]</scope>
    <source>
        <strain evidence="2">Soil9</strain>
    </source>
</reference>